<dbReference type="EMBL" id="LKAM01000006">
    <property type="protein sequence ID" value="KUM48019.1"/>
    <property type="molecule type" value="Genomic_DNA"/>
</dbReference>
<gene>
    <name evidence="1" type="ORF">ABT39_MTgene5014</name>
</gene>
<evidence type="ECO:0000313" key="1">
    <source>
        <dbReference type="EMBL" id="KUM48019.1"/>
    </source>
</evidence>
<accession>A0A101LZ36</accession>
<name>A0A101LZ36_PICGL</name>
<geneLocation type="mitochondrion" evidence="1"/>
<proteinExistence type="predicted"/>
<reference evidence="1" key="1">
    <citation type="journal article" date="2015" name="Genome Biol. Evol.">
        <title>Organellar Genomes of White Spruce (Picea glauca): Assembly and Annotation.</title>
        <authorList>
            <person name="Jackman S.D."/>
            <person name="Warren R.L."/>
            <person name="Gibb E.A."/>
            <person name="Vandervalk B.P."/>
            <person name="Mohamadi H."/>
            <person name="Chu J."/>
            <person name="Raymond A."/>
            <person name="Pleasance S."/>
            <person name="Coope R."/>
            <person name="Wildung M.R."/>
            <person name="Ritland C.E."/>
            <person name="Bousquet J."/>
            <person name="Jones S.J."/>
            <person name="Bohlmann J."/>
            <person name="Birol I."/>
        </authorList>
    </citation>
    <scope>NUCLEOTIDE SEQUENCE [LARGE SCALE GENOMIC DNA]</scope>
    <source>
        <tissue evidence="1">Flushing bud</tissue>
    </source>
</reference>
<organism evidence="1">
    <name type="scientific">Picea glauca</name>
    <name type="common">White spruce</name>
    <name type="synonym">Pinus glauca</name>
    <dbReference type="NCBI Taxonomy" id="3330"/>
    <lineage>
        <taxon>Eukaryota</taxon>
        <taxon>Viridiplantae</taxon>
        <taxon>Streptophyta</taxon>
        <taxon>Embryophyta</taxon>
        <taxon>Tracheophyta</taxon>
        <taxon>Spermatophyta</taxon>
        <taxon>Pinopsida</taxon>
        <taxon>Pinidae</taxon>
        <taxon>Conifers I</taxon>
        <taxon>Pinales</taxon>
        <taxon>Pinaceae</taxon>
        <taxon>Picea</taxon>
    </lineage>
</organism>
<sequence length="67" mass="7372">MGCCNPHGVHYCTSTSGEGEKAPSSIEAADRRRVSYGWWNRGSYNAPDHSINPFQSHLHSCAATHQL</sequence>
<comment type="caution">
    <text evidence="1">The sequence shown here is derived from an EMBL/GenBank/DDBJ whole genome shotgun (WGS) entry which is preliminary data.</text>
</comment>
<dbReference type="AlphaFoldDB" id="A0A101LZ36"/>
<protein>
    <submittedName>
        <fullName evidence="1">Uncharacterized protein</fullName>
    </submittedName>
</protein>
<keyword evidence="1" id="KW-0496">Mitochondrion</keyword>